<organism evidence="1 2">
    <name type="scientific">Solanum tuberosum</name>
    <name type="common">Potato</name>
    <dbReference type="NCBI Taxonomy" id="4113"/>
    <lineage>
        <taxon>Eukaryota</taxon>
        <taxon>Viridiplantae</taxon>
        <taxon>Streptophyta</taxon>
        <taxon>Embryophyta</taxon>
        <taxon>Tracheophyta</taxon>
        <taxon>Spermatophyta</taxon>
        <taxon>Magnoliopsida</taxon>
        <taxon>eudicotyledons</taxon>
        <taxon>Gunneridae</taxon>
        <taxon>Pentapetalae</taxon>
        <taxon>asterids</taxon>
        <taxon>lamiids</taxon>
        <taxon>Solanales</taxon>
        <taxon>Solanaceae</taxon>
        <taxon>Solanoideae</taxon>
        <taxon>Solaneae</taxon>
        <taxon>Solanum</taxon>
    </lineage>
</organism>
<reference evidence="1" key="2">
    <citation type="submission" date="2015-06" db="UniProtKB">
        <authorList>
            <consortium name="EnsemblPlants"/>
        </authorList>
    </citation>
    <scope>IDENTIFICATION</scope>
    <source>
        <strain evidence="1">DM1-3 516 R44</strain>
    </source>
</reference>
<dbReference type="EnsemblPlants" id="PGSC0003DMT400058243">
    <property type="protein sequence ID" value="PGSC0003DMT400058243"/>
    <property type="gene ID" value="PGSC0003DMG400022615"/>
</dbReference>
<proteinExistence type="predicted"/>
<gene>
    <name evidence="1" type="primary">LOC102581459</name>
</gene>
<dbReference type="ExpressionAtlas" id="M1C2C0">
    <property type="expression patterns" value="baseline and differential"/>
</dbReference>
<sequence length="115" mass="12647">MYRPQKLCSLTLLWILGIGLGLSFGYALKMPFRVKDVLPVLPHQVSWPVLNTMHSPVDLMPTYIGSLAPNNGSISWKGACFFENEARVEFTGPGDRGIGGATIHLSVCRFKISVL</sequence>
<dbReference type="PANTHER" id="PTHR31354:SF7">
    <property type="entry name" value="OS09G0392000 PROTEIN"/>
    <property type="match status" value="1"/>
</dbReference>
<evidence type="ECO:0000313" key="1">
    <source>
        <dbReference type="EnsemblPlants" id="PGSC0003DMT400058243"/>
    </source>
</evidence>
<dbReference type="Proteomes" id="UP000011115">
    <property type="component" value="Unassembled WGS sequence"/>
</dbReference>
<dbReference type="AlphaFoldDB" id="M1C2C0"/>
<accession>M1C2C0</accession>
<dbReference type="Gramene" id="PGSC0003DMT400058243">
    <property type="protein sequence ID" value="PGSC0003DMT400058243"/>
    <property type="gene ID" value="PGSC0003DMG400022615"/>
</dbReference>
<keyword evidence="2" id="KW-1185">Reference proteome</keyword>
<protein>
    <submittedName>
        <fullName evidence="1">Uncharacterized protein</fullName>
    </submittedName>
</protein>
<dbReference type="PANTHER" id="PTHR31354">
    <property type="entry name" value="OS01G0793500 PROTEIN"/>
    <property type="match status" value="1"/>
</dbReference>
<evidence type="ECO:0000313" key="2">
    <source>
        <dbReference type="Proteomes" id="UP000011115"/>
    </source>
</evidence>
<dbReference type="HOGENOM" id="CLU_2113277_0_0_1"/>
<name>M1C2C0_SOLTU</name>
<reference evidence="2" key="1">
    <citation type="journal article" date="2011" name="Nature">
        <title>Genome sequence and analysis of the tuber crop potato.</title>
        <authorList>
            <consortium name="The Potato Genome Sequencing Consortium"/>
        </authorList>
    </citation>
    <scope>NUCLEOTIDE SEQUENCE [LARGE SCALE GENOMIC DNA]</scope>
    <source>
        <strain evidence="2">cv. DM1-3 516 R44</strain>
    </source>
</reference>
<dbReference type="OrthoDB" id="1847654at2759"/>